<proteinExistence type="inferred from homology"/>
<dbReference type="UniPathway" id="UPA00028">
    <property type="reaction ID" value="UER00004"/>
</dbReference>
<dbReference type="InterPro" id="IPR003710">
    <property type="entry name" value="ApbA"/>
</dbReference>
<dbReference type="PANTHER" id="PTHR43765:SF2">
    <property type="entry name" value="2-DEHYDROPANTOATE 2-REDUCTASE"/>
    <property type="match status" value="1"/>
</dbReference>
<evidence type="ECO:0000256" key="7">
    <source>
        <dbReference type="ARBA" id="ARBA00022857"/>
    </source>
</evidence>
<dbReference type="Pfam" id="PF08546">
    <property type="entry name" value="ApbA_C"/>
    <property type="match status" value="1"/>
</dbReference>
<sequence>MNISVIGGGSIGLYFTAQLALASHQLTVVCRSERQAGEIARKGIRYIDLTDSVQQVWPRTQWIEDRPLDADWIFLTVKQPQILSTIPYLKKQRADIPILCFQNGMGHEEVLRSHLPYASIYQAITTVGAYRRDPCSVQHTGQGVTYVGSLANNSETPSVLRNLVEKLDGAAVSAQIERDMRDRVWKKLIMNSCINPLTALFQVQNGELLENKHALQMMEQLYQEAVAVARLQGVEIDSNFLQEIVQVCRNTYGNKSSMLQDIESGKETEIKFINGAIVRAARHVGIEVPIHAALTQLIQAKQQYSAQR</sequence>
<dbReference type="InterPro" id="IPR013328">
    <property type="entry name" value="6PGD_dom2"/>
</dbReference>
<reference evidence="14 15" key="1">
    <citation type="submission" date="2016-08" db="EMBL/GenBank/DDBJ databases">
        <title>Novel Firmicute Genomes.</title>
        <authorList>
            <person name="Poppleton D.I."/>
            <person name="Gribaldo S."/>
        </authorList>
    </citation>
    <scope>NUCLEOTIDE SEQUENCE [LARGE SCALE GENOMIC DNA]</scope>
    <source>
        <strain evidence="14 15">RAOx-1</strain>
    </source>
</reference>
<dbReference type="GO" id="GO:0050661">
    <property type="term" value="F:NADP binding"/>
    <property type="evidence" value="ECO:0007669"/>
    <property type="project" value="TreeGrafter"/>
</dbReference>
<dbReference type="NCBIfam" id="TIGR00745">
    <property type="entry name" value="apbA_panE"/>
    <property type="match status" value="1"/>
</dbReference>
<dbReference type="OrthoDB" id="9800163at2"/>
<keyword evidence="15" id="KW-1185">Reference proteome</keyword>
<evidence type="ECO:0000256" key="5">
    <source>
        <dbReference type="ARBA" id="ARBA00019465"/>
    </source>
</evidence>
<dbReference type="AlphaFoldDB" id="A0A419SJG5"/>
<evidence type="ECO:0000259" key="12">
    <source>
        <dbReference type="Pfam" id="PF02558"/>
    </source>
</evidence>
<dbReference type="EC" id="1.1.1.169" evidence="4 11"/>
<evidence type="ECO:0000256" key="8">
    <source>
        <dbReference type="ARBA" id="ARBA00023002"/>
    </source>
</evidence>
<dbReference type="SUPFAM" id="SSF51735">
    <property type="entry name" value="NAD(P)-binding Rossmann-fold domains"/>
    <property type="match status" value="1"/>
</dbReference>
<evidence type="ECO:0000259" key="13">
    <source>
        <dbReference type="Pfam" id="PF08546"/>
    </source>
</evidence>
<evidence type="ECO:0000313" key="15">
    <source>
        <dbReference type="Proteomes" id="UP000284219"/>
    </source>
</evidence>
<dbReference type="GO" id="GO:0008677">
    <property type="term" value="F:2-dehydropantoate 2-reductase activity"/>
    <property type="evidence" value="ECO:0007669"/>
    <property type="project" value="UniProtKB-EC"/>
</dbReference>
<protein>
    <recommendedName>
        <fullName evidence="5 11">2-dehydropantoate 2-reductase</fullName>
        <ecNumber evidence="4 11">1.1.1.169</ecNumber>
    </recommendedName>
    <alternativeName>
        <fullName evidence="9 11">Ketopantoate reductase</fullName>
    </alternativeName>
</protein>
<keyword evidence="6 11" id="KW-0566">Pantothenate biosynthesis</keyword>
<dbReference type="InterPro" id="IPR008927">
    <property type="entry name" value="6-PGluconate_DH-like_C_sf"/>
</dbReference>
<evidence type="ECO:0000256" key="9">
    <source>
        <dbReference type="ARBA" id="ARBA00032024"/>
    </source>
</evidence>
<evidence type="ECO:0000256" key="4">
    <source>
        <dbReference type="ARBA" id="ARBA00013014"/>
    </source>
</evidence>
<comment type="pathway">
    <text evidence="2 11">Cofactor biosynthesis; (R)-pantothenate biosynthesis; (R)-pantoate from 3-methyl-2-oxobutanoate: step 2/2.</text>
</comment>
<dbReference type="InterPro" id="IPR036291">
    <property type="entry name" value="NAD(P)-bd_dom_sf"/>
</dbReference>
<name>A0A419SJG5_9BACL</name>
<keyword evidence="8 11" id="KW-0560">Oxidoreductase</keyword>
<dbReference type="GO" id="GO:0015940">
    <property type="term" value="P:pantothenate biosynthetic process"/>
    <property type="evidence" value="ECO:0007669"/>
    <property type="project" value="UniProtKB-UniPathway"/>
</dbReference>
<evidence type="ECO:0000256" key="10">
    <source>
        <dbReference type="ARBA" id="ARBA00048793"/>
    </source>
</evidence>
<dbReference type="PANTHER" id="PTHR43765">
    <property type="entry name" value="2-DEHYDROPANTOATE 2-REDUCTASE-RELATED"/>
    <property type="match status" value="1"/>
</dbReference>
<dbReference type="Gene3D" id="1.10.1040.10">
    <property type="entry name" value="N-(1-d-carboxylethyl)-l-norvaline Dehydrogenase, domain 2"/>
    <property type="match status" value="1"/>
</dbReference>
<dbReference type="SUPFAM" id="SSF48179">
    <property type="entry name" value="6-phosphogluconate dehydrogenase C-terminal domain-like"/>
    <property type="match status" value="1"/>
</dbReference>
<dbReference type="FunFam" id="1.10.1040.10:FF:000017">
    <property type="entry name" value="2-dehydropantoate 2-reductase"/>
    <property type="match status" value="1"/>
</dbReference>
<comment type="function">
    <text evidence="1 11">Catalyzes the NADPH-dependent reduction of ketopantoate into pantoic acid.</text>
</comment>
<keyword evidence="7 11" id="KW-0521">NADP</keyword>
<evidence type="ECO:0000256" key="11">
    <source>
        <dbReference type="RuleBase" id="RU362068"/>
    </source>
</evidence>
<dbReference type="EMBL" id="MCHY01000008">
    <property type="protein sequence ID" value="RKD24086.1"/>
    <property type="molecule type" value="Genomic_DNA"/>
</dbReference>
<evidence type="ECO:0000256" key="6">
    <source>
        <dbReference type="ARBA" id="ARBA00022655"/>
    </source>
</evidence>
<evidence type="ECO:0000256" key="2">
    <source>
        <dbReference type="ARBA" id="ARBA00004994"/>
    </source>
</evidence>
<evidence type="ECO:0000313" key="14">
    <source>
        <dbReference type="EMBL" id="RKD24086.1"/>
    </source>
</evidence>
<gene>
    <name evidence="14" type="ORF">BEP19_06670</name>
</gene>
<dbReference type="Gene3D" id="3.40.50.720">
    <property type="entry name" value="NAD(P)-binding Rossmann-like Domain"/>
    <property type="match status" value="1"/>
</dbReference>
<evidence type="ECO:0000256" key="3">
    <source>
        <dbReference type="ARBA" id="ARBA00007870"/>
    </source>
</evidence>
<comment type="caution">
    <text evidence="14">The sequence shown here is derived from an EMBL/GenBank/DDBJ whole genome shotgun (WGS) entry which is preliminary data.</text>
</comment>
<feature type="domain" description="Ketopantoate reductase C-terminal" evidence="13">
    <location>
        <begin position="179"/>
        <end position="302"/>
    </location>
</feature>
<dbReference type="InterPro" id="IPR013332">
    <property type="entry name" value="KPR_N"/>
</dbReference>
<accession>A0A419SJG5</accession>
<evidence type="ECO:0000256" key="1">
    <source>
        <dbReference type="ARBA" id="ARBA00002919"/>
    </source>
</evidence>
<comment type="catalytic activity">
    <reaction evidence="10 11">
        <text>(R)-pantoate + NADP(+) = 2-dehydropantoate + NADPH + H(+)</text>
        <dbReference type="Rhea" id="RHEA:16233"/>
        <dbReference type="ChEBI" id="CHEBI:11561"/>
        <dbReference type="ChEBI" id="CHEBI:15378"/>
        <dbReference type="ChEBI" id="CHEBI:15980"/>
        <dbReference type="ChEBI" id="CHEBI:57783"/>
        <dbReference type="ChEBI" id="CHEBI:58349"/>
        <dbReference type="EC" id="1.1.1.169"/>
    </reaction>
</comment>
<dbReference type="Pfam" id="PF02558">
    <property type="entry name" value="ApbA"/>
    <property type="match status" value="1"/>
</dbReference>
<dbReference type="InterPro" id="IPR013752">
    <property type="entry name" value="KPA_reductase"/>
</dbReference>
<comment type="similarity">
    <text evidence="3 11">Belongs to the ketopantoate reductase family.</text>
</comment>
<dbReference type="InterPro" id="IPR050838">
    <property type="entry name" value="Ketopantoate_reductase"/>
</dbReference>
<dbReference type="GO" id="GO:0005737">
    <property type="term" value="C:cytoplasm"/>
    <property type="evidence" value="ECO:0007669"/>
    <property type="project" value="TreeGrafter"/>
</dbReference>
<feature type="domain" description="Ketopantoate reductase N-terminal" evidence="12">
    <location>
        <begin position="3"/>
        <end position="151"/>
    </location>
</feature>
<dbReference type="Proteomes" id="UP000284219">
    <property type="component" value="Unassembled WGS sequence"/>
</dbReference>
<organism evidence="14 15">
    <name type="scientific">Ammoniphilus oxalaticus</name>
    <dbReference type="NCBI Taxonomy" id="66863"/>
    <lineage>
        <taxon>Bacteria</taxon>
        <taxon>Bacillati</taxon>
        <taxon>Bacillota</taxon>
        <taxon>Bacilli</taxon>
        <taxon>Bacillales</taxon>
        <taxon>Paenibacillaceae</taxon>
        <taxon>Aneurinibacillus group</taxon>
        <taxon>Ammoniphilus</taxon>
    </lineage>
</organism>
<dbReference type="RefSeq" id="WP_120189345.1">
    <property type="nucleotide sequence ID" value="NZ_MCHY01000008.1"/>
</dbReference>